<dbReference type="InterPro" id="IPR050923">
    <property type="entry name" value="Cell_Proc_Reg/RNA_Proc"/>
</dbReference>
<reference evidence="3" key="3">
    <citation type="submission" date="2020-06" db="EMBL/GenBank/DDBJ databases">
        <title>Helianthus annuus Genome sequencing and assembly Release 2.</title>
        <authorList>
            <person name="Gouzy J."/>
            <person name="Langlade N."/>
            <person name="Munos S."/>
        </authorList>
    </citation>
    <scope>NUCLEOTIDE SEQUENCE</scope>
    <source>
        <tissue evidence="3">Leaves</tissue>
    </source>
</reference>
<feature type="domain" description="FHA" evidence="2">
    <location>
        <begin position="30"/>
        <end position="82"/>
    </location>
</feature>
<reference evidence="4" key="2">
    <citation type="submission" date="2017-02" db="EMBL/GenBank/DDBJ databases">
        <title>Sunflower complete genome.</title>
        <authorList>
            <person name="Langlade N."/>
            <person name="Munos S."/>
        </authorList>
    </citation>
    <scope>NUCLEOTIDE SEQUENCE [LARGE SCALE GENOMIC DNA]</scope>
    <source>
        <tissue evidence="4">Leaves</tissue>
    </source>
</reference>
<evidence type="ECO:0000313" key="4">
    <source>
        <dbReference type="EMBL" id="OTG15153.1"/>
    </source>
</evidence>
<dbReference type="SUPFAM" id="SSF49879">
    <property type="entry name" value="SMAD/FHA domain"/>
    <property type="match status" value="1"/>
</dbReference>
<dbReference type="EMBL" id="MNCJ02000324">
    <property type="protein sequence ID" value="KAF5790916.1"/>
    <property type="molecule type" value="Genomic_DNA"/>
</dbReference>
<dbReference type="InterPro" id="IPR000253">
    <property type="entry name" value="FHA_dom"/>
</dbReference>
<keyword evidence="5" id="KW-1185">Reference proteome</keyword>
<evidence type="ECO:0000259" key="2">
    <source>
        <dbReference type="PROSITE" id="PS50006"/>
    </source>
</evidence>
<protein>
    <submittedName>
        <fullName evidence="3">Forkhead-associated (FHA) domain, SMAD/FHA domain superfamily</fullName>
    </submittedName>
    <submittedName>
        <fullName evidence="4">Putative SMAD/FHA domain-containing protein</fullName>
    </submittedName>
</protein>
<dbReference type="Gramene" id="mRNA:HanXRQr2_Chr09g0388701">
    <property type="protein sequence ID" value="CDS:HanXRQr2_Chr09g0388701.1"/>
    <property type="gene ID" value="HanXRQr2_Chr09g0388701"/>
</dbReference>
<evidence type="ECO:0000256" key="1">
    <source>
        <dbReference type="SAM" id="MobiDB-lite"/>
    </source>
</evidence>
<dbReference type="PROSITE" id="PS50006">
    <property type="entry name" value="FHA_DOMAIN"/>
    <property type="match status" value="1"/>
</dbReference>
<organism evidence="4 5">
    <name type="scientific">Helianthus annuus</name>
    <name type="common">Common sunflower</name>
    <dbReference type="NCBI Taxonomy" id="4232"/>
    <lineage>
        <taxon>Eukaryota</taxon>
        <taxon>Viridiplantae</taxon>
        <taxon>Streptophyta</taxon>
        <taxon>Embryophyta</taxon>
        <taxon>Tracheophyta</taxon>
        <taxon>Spermatophyta</taxon>
        <taxon>Magnoliopsida</taxon>
        <taxon>eudicotyledons</taxon>
        <taxon>Gunneridae</taxon>
        <taxon>Pentapetalae</taxon>
        <taxon>asterids</taxon>
        <taxon>campanulids</taxon>
        <taxon>Asterales</taxon>
        <taxon>Asteraceae</taxon>
        <taxon>Asteroideae</taxon>
        <taxon>Heliantheae alliance</taxon>
        <taxon>Heliantheae</taxon>
        <taxon>Helianthus</taxon>
    </lineage>
</organism>
<reference evidence="3 5" key="1">
    <citation type="journal article" date="2017" name="Nature">
        <title>The sunflower genome provides insights into oil metabolism, flowering and Asterid evolution.</title>
        <authorList>
            <person name="Badouin H."/>
            <person name="Gouzy J."/>
            <person name="Grassa C.J."/>
            <person name="Murat F."/>
            <person name="Staton S.E."/>
            <person name="Cottret L."/>
            <person name="Lelandais-Briere C."/>
            <person name="Owens G.L."/>
            <person name="Carrere S."/>
            <person name="Mayjonade B."/>
            <person name="Legrand L."/>
            <person name="Gill N."/>
            <person name="Kane N.C."/>
            <person name="Bowers J.E."/>
            <person name="Hubner S."/>
            <person name="Bellec A."/>
            <person name="Berard A."/>
            <person name="Berges H."/>
            <person name="Blanchet N."/>
            <person name="Boniface M.C."/>
            <person name="Brunel D."/>
            <person name="Catrice O."/>
            <person name="Chaidir N."/>
            <person name="Claudel C."/>
            <person name="Donnadieu C."/>
            <person name="Faraut T."/>
            <person name="Fievet G."/>
            <person name="Helmstetter N."/>
            <person name="King M."/>
            <person name="Knapp S.J."/>
            <person name="Lai Z."/>
            <person name="Le Paslier M.C."/>
            <person name="Lippi Y."/>
            <person name="Lorenzon L."/>
            <person name="Mandel J.R."/>
            <person name="Marage G."/>
            <person name="Marchand G."/>
            <person name="Marquand E."/>
            <person name="Bret-Mestries E."/>
            <person name="Morien E."/>
            <person name="Nambeesan S."/>
            <person name="Nguyen T."/>
            <person name="Pegot-Espagnet P."/>
            <person name="Pouilly N."/>
            <person name="Raftis F."/>
            <person name="Sallet E."/>
            <person name="Schiex T."/>
            <person name="Thomas J."/>
            <person name="Vandecasteele C."/>
            <person name="Vares D."/>
            <person name="Vear F."/>
            <person name="Vautrin S."/>
            <person name="Crespi M."/>
            <person name="Mangin B."/>
            <person name="Burke J.M."/>
            <person name="Salse J."/>
            <person name="Munos S."/>
            <person name="Vincourt P."/>
            <person name="Rieseberg L.H."/>
            <person name="Langlade N.B."/>
        </authorList>
    </citation>
    <scope>NUCLEOTIDE SEQUENCE [LARGE SCALE GENOMIC DNA]</scope>
    <source>
        <strain evidence="5">cv. SF193</strain>
        <tissue evidence="3">Leaves</tissue>
    </source>
</reference>
<feature type="region of interest" description="Disordered" evidence="1">
    <location>
        <begin position="113"/>
        <end position="150"/>
    </location>
</feature>
<proteinExistence type="predicted"/>
<sequence>MAKPTTTLKLIIEKGPRAGETLEYSSTSIIKIGRVATGNTFAIKDSGISSKHLCIQFDNQLSKWTLCDLDSSNGTVLNGQMLKPYTPSALNDGDRIKIGELTSIVVNMQAESVVPPRRNTRRQGKCRTQSQSDDGGENGKLGLGFDGEKEGKEAVKKRNLRSSVKKDMDLSVKKEAVSFVVPALSEDVPENVDVLVQVDEPKKTRGRRKKTVDADLDKRKAADVVVGPVVGRMTRARRKGLLLENAETGGLEKNVDRSLQVDEVKDSGLGENLGANDESAQENVAENQECCDGKGVVADGSSLKGKGVVEESECMKDGCDNDRWKDLEKMTLGDFFDYLEVQLPKEIYDKSEKIIAALEEKARKCHEFRLQRNESGKGKLVTE</sequence>
<dbReference type="GO" id="GO:0003729">
    <property type="term" value="F:mRNA binding"/>
    <property type="evidence" value="ECO:0000318"/>
    <property type="project" value="GO_Central"/>
</dbReference>
<gene>
    <name evidence="4" type="ORF">HannXRQ_Chr09g0257341</name>
    <name evidence="3" type="ORF">HanXRQr2_Chr09g0388701</name>
</gene>
<dbReference type="InParanoid" id="A0A251TWN7"/>
<dbReference type="FunCoup" id="A0A251TWN7">
    <property type="interactions" value="163"/>
</dbReference>
<dbReference type="EMBL" id="CM007898">
    <property type="protein sequence ID" value="OTG15153.1"/>
    <property type="molecule type" value="Genomic_DNA"/>
</dbReference>
<dbReference type="Gene3D" id="2.60.200.20">
    <property type="match status" value="1"/>
</dbReference>
<dbReference type="OMA" id="ENWIVHE"/>
<dbReference type="PANTHER" id="PTHR23308">
    <property type="entry name" value="NUCLEAR INHIBITOR OF PROTEIN PHOSPHATASE-1"/>
    <property type="match status" value="1"/>
</dbReference>
<evidence type="ECO:0000313" key="3">
    <source>
        <dbReference type="EMBL" id="KAF5790916.1"/>
    </source>
</evidence>
<name>A0A251TWN7_HELAN</name>
<dbReference type="InterPro" id="IPR008984">
    <property type="entry name" value="SMAD_FHA_dom_sf"/>
</dbReference>
<dbReference type="SMART" id="SM00240">
    <property type="entry name" value="FHA"/>
    <property type="match status" value="1"/>
</dbReference>
<dbReference type="AlphaFoldDB" id="A0A251TWN7"/>
<evidence type="ECO:0000313" key="5">
    <source>
        <dbReference type="Proteomes" id="UP000215914"/>
    </source>
</evidence>
<accession>A0A251TWN7</accession>
<dbReference type="Pfam" id="PF00498">
    <property type="entry name" value="FHA"/>
    <property type="match status" value="1"/>
</dbReference>
<dbReference type="Proteomes" id="UP000215914">
    <property type="component" value="Chromosome 9"/>
</dbReference>